<protein>
    <submittedName>
        <fullName evidence="2">Uncharacterized protein</fullName>
    </submittedName>
</protein>
<feature type="compositionally biased region" description="Polar residues" evidence="1">
    <location>
        <begin position="8"/>
        <end position="17"/>
    </location>
</feature>
<dbReference type="EMBL" id="KL198036">
    <property type="protein sequence ID" value="KDQ14767.1"/>
    <property type="molecule type" value="Genomic_DNA"/>
</dbReference>
<organism evidence="2 3">
    <name type="scientific">Botryobasidium botryosum (strain FD-172 SS1)</name>
    <dbReference type="NCBI Taxonomy" id="930990"/>
    <lineage>
        <taxon>Eukaryota</taxon>
        <taxon>Fungi</taxon>
        <taxon>Dikarya</taxon>
        <taxon>Basidiomycota</taxon>
        <taxon>Agaricomycotina</taxon>
        <taxon>Agaricomycetes</taxon>
        <taxon>Cantharellales</taxon>
        <taxon>Botryobasidiaceae</taxon>
        <taxon>Botryobasidium</taxon>
    </lineage>
</organism>
<evidence type="ECO:0000313" key="3">
    <source>
        <dbReference type="Proteomes" id="UP000027195"/>
    </source>
</evidence>
<accession>A0A067MSE7</accession>
<evidence type="ECO:0000256" key="1">
    <source>
        <dbReference type="SAM" id="MobiDB-lite"/>
    </source>
</evidence>
<dbReference type="InParanoid" id="A0A067MSE7"/>
<keyword evidence="3" id="KW-1185">Reference proteome</keyword>
<evidence type="ECO:0000313" key="2">
    <source>
        <dbReference type="EMBL" id="KDQ14767.1"/>
    </source>
</evidence>
<feature type="region of interest" description="Disordered" evidence="1">
    <location>
        <begin position="121"/>
        <end position="165"/>
    </location>
</feature>
<feature type="region of interest" description="Disordered" evidence="1">
    <location>
        <begin position="204"/>
        <end position="265"/>
    </location>
</feature>
<feature type="compositionally biased region" description="Basic and acidic residues" evidence="1">
    <location>
        <begin position="252"/>
        <end position="261"/>
    </location>
</feature>
<dbReference type="Proteomes" id="UP000027195">
    <property type="component" value="Unassembled WGS sequence"/>
</dbReference>
<gene>
    <name evidence="2" type="ORF">BOTBODRAFT_174594</name>
</gene>
<name>A0A067MSE7_BOTB1</name>
<dbReference type="HOGENOM" id="CLU_1151639_0_0_1"/>
<feature type="region of interest" description="Disordered" evidence="1">
    <location>
        <begin position="1"/>
        <end position="21"/>
    </location>
</feature>
<feature type="compositionally biased region" description="Low complexity" evidence="1">
    <location>
        <begin position="207"/>
        <end position="236"/>
    </location>
</feature>
<reference evidence="3" key="1">
    <citation type="journal article" date="2014" name="Proc. Natl. Acad. Sci. U.S.A.">
        <title>Extensive sampling of basidiomycete genomes demonstrates inadequacy of the white-rot/brown-rot paradigm for wood decay fungi.</title>
        <authorList>
            <person name="Riley R."/>
            <person name="Salamov A.A."/>
            <person name="Brown D.W."/>
            <person name="Nagy L.G."/>
            <person name="Floudas D."/>
            <person name="Held B.W."/>
            <person name="Levasseur A."/>
            <person name="Lombard V."/>
            <person name="Morin E."/>
            <person name="Otillar R."/>
            <person name="Lindquist E.A."/>
            <person name="Sun H."/>
            <person name="LaButti K.M."/>
            <person name="Schmutz J."/>
            <person name="Jabbour D."/>
            <person name="Luo H."/>
            <person name="Baker S.E."/>
            <person name="Pisabarro A.G."/>
            <person name="Walton J.D."/>
            <person name="Blanchette R.A."/>
            <person name="Henrissat B."/>
            <person name="Martin F."/>
            <person name="Cullen D."/>
            <person name="Hibbett D.S."/>
            <person name="Grigoriev I.V."/>
        </authorList>
    </citation>
    <scope>NUCLEOTIDE SEQUENCE [LARGE SCALE GENOMIC DNA]</scope>
    <source>
        <strain evidence="3">FD-172 SS1</strain>
    </source>
</reference>
<feature type="compositionally biased region" description="Basic residues" evidence="1">
    <location>
        <begin position="126"/>
        <end position="136"/>
    </location>
</feature>
<proteinExistence type="predicted"/>
<sequence length="279" mass="29862">MPPGDDANVNSTRSTQSPPKPLAIERAMLSPITSHTHATESILAITATPNSYPSTSILGFSDWPLFQERIVIPTSRMLSYNRFPDLAPHPSTTAHLYKDGRLVQTRSPAFPPYGPSADFLAAHPCPRSRHGPRPRNRAFSIPESKRKPESESGYESEADPTAQACPSSLSDLMAARTVTTIRNVEHPSHPPDTVRRYSAFDFRSVRGESSSTRSSGSTRVGSTSGSGSMSGESTLLGGKGSRGYSKNIGRGAGDKDSKGATDEGAGEVDLFAAIVEFLK</sequence>
<dbReference type="AlphaFoldDB" id="A0A067MSE7"/>